<dbReference type="GO" id="GO:0003677">
    <property type="term" value="F:DNA binding"/>
    <property type="evidence" value="ECO:0007669"/>
    <property type="project" value="UniProtKB-KW"/>
</dbReference>
<keyword evidence="4" id="KW-1185">Reference proteome</keyword>
<sequence length="87" mass="9785">MSEGLSGWRGCKLGELIKLEYGKALQNYRDGKGLYVVFGTNGKIGLTNSFLYDKSSLIIGRKGAYRGVHLSHNPFFVIELQRFIQKT</sequence>
<dbReference type="EMBL" id="CP001110">
    <property type="protein sequence ID" value="ACF44584.1"/>
    <property type="molecule type" value="Genomic_DNA"/>
</dbReference>
<protein>
    <submittedName>
        <fullName evidence="3">Uncharacterized protein</fullName>
    </submittedName>
</protein>
<dbReference type="GO" id="GO:0009307">
    <property type="term" value="P:DNA restriction-modification system"/>
    <property type="evidence" value="ECO:0007669"/>
    <property type="project" value="UniProtKB-KW"/>
</dbReference>
<gene>
    <name evidence="3" type="ordered locus">Ppha_2394</name>
</gene>
<keyword evidence="1" id="KW-0680">Restriction system</keyword>
<dbReference type="Proteomes" id="UP000002724">
    <property type="component" value="Chromosome"/>
</dbReference>
<name>B4SEQ8_PELPB</name>
<proteinExistence type="predicted"/>
<keyword evidence="2" id="KW-0238">DNA-binding</keyword>
<evidence type="ECO:0000256" key="2">
    <source>
        <dbReference type="ARBA" id="ARBA00023125"/>
    </source>
</evidence>
<organism evidence="3 4">
    <name type="scientific">Pelodictyon phaeoclathratiforme (strain DSM 5477 / BU-1)</name>
    <dbReference type="NCBI Taxonomy" id="324925"/>
    <lineage>
        <taxon>Bacteria</taxon>
        <taxon>Pseudomonadati</taxon>
        <taxon>Chlorobiota</taxon>
        <taxon>Chlorobiia</taxon>
        <taxon>Chlorobiales</taxon>
        <taxon>Chlorobiaceae</taxon>
        <taxon>Chlorobium/Pelodictyon group</taxon>
        <taxon>Pelodictyon</taxon>
    </lineage>
</organism>
<accession>B4SEQ8</accession>
<dbReference type="InterPro" id="IPR044946">
    <property type="entry name" value="Restrct_endonuc_typeI_TRD_sf"/>
</dbReference>
<dbReference type="HOGENOM" id="CLU_2480586_0_0_10"/>
<dbReference type="STRING" id="324925.Ppha_2394"/>
<dbReference type="SUPFAM" id="SSF116734">
    <property type="entry name" value="DNA methylase specificity domain"/>
    <property type="match status" value="1"/>
</dbReference>
<dbReference type="AlphaFoldDB" id="B4SEQ8"/>
<evidence type="ECO:0000256" key="1">
    <source>
        <dbReference type="ARBA" id="ARBA00022747"/>
    </source>
</evidence>
<reference evidence="3 4" key="1">
    <citation type="submission" date="2008-06" db="EMBL/GenBank/DDBJ databases">
        <title>Complete sequence of Pelodictyon phaeoclathratiforme BU-1.</title>
        <authorList>
            <consortium name="US DOE Joint Genome Institute"/>
            <person name="Lucas S."/>
            <person name="Copeland A."/>
            <person name="Lapidus A."/>
            <person name="Glavina del Rio T."/>
            <person name="Dalin E."/>
            <person name="Tice H."/>
            <person name="Bruce D."/>
            <person name="Goodwin L."/>
            <person name="Pitluck S."/>
            <person name="Schmutz J."/>
            <person name="Larimer F."/>
            <person name="Land M."/>
            <person name="Hauser L."/>
            <person name="Kyrpides N."/>
            <person name="Mikhailova N."/>
            <person name="Liu Z."/>
            <person name="Li T."/>
            <person name="Zhao F."/>
            <person name="Overmann J."/>
            <person name="Bryant D.A."/>
            <person name="Richardson P."/>
        </authorList>
    </citation>
    <scope>NUCLEOTIDE SEQUENCE [LARGE SCALE GENOMIC DNA]</scope>
    <source>
        <strain evidence="4">DSM 5477 / BU-1</strain>
    </source>
</reference>
<dbReference type="KEGG" id="pph:Ppha_2394"/>
<dbReference type="eggNOG" id="COG0732">
    <property type="taxonomic scope" value="Bacteria"/>
</dbReference>
<dbReference type="REBASE" id="18555">
    <property type="entry name" value="S.PphBUORF2396P"/>
</dbReference>
<dbReference type="Gene3D" id="3.90.220.20">
    <property type="entry name" value="DNA methylase specificity domains"/>
    <property type="match status" value="1"/>
</dbReference>
<dbReference type="OrthoDB" id="597880at2"/>
<evidence type="ECO:0000313" key="3">
    <source>
        <dbReference type="EMBL" id="ACF44584.1"/>
    </source>
</evidence>
<evidence type="ECO:0000313" key="4">
    <source>
        <dbReference type="Proteomes" id="UP000002724"/>
    </source>
</evidence>